<feature type="transmembrane region" description="Helical" evidence="10">
    <location>
        <begin position="347"/>
        <end position="368"/>
    </location>
</feature>
<dbReference type="Pfam" id="PF00083">
    <property type="entry name" value="Sugar_tr"/>
    <property type="match status" value="1"/>
</dbReference>
<dbReference type="NCBIfam" id="TIGR00879">
    <property type="entry name" value="SP"/>
    <property type="match status" value="1"/>
</dbReference>
<feature type="transmembrane region" description="Helical" evidence="10">
    <location>
        <begin position="510"/>
        <end position="528"/>
    </location>
</feature>
<dbReference type="Proteomes" id="UP000812966">
    <property type="component" value="Unassembled WGS sequence"/>
</dbReference>
<keyword evidence="5 10" id="KW-1133">Transmembrane helix</keyword>
<dbReference type="Gene3D" id="1.20.1250.20">
    <property type="entry name" value="MFS general substrate transporter like domains"/>
    <property type="match status" value="1"/>
</dbReference>
<proteinExistence type="inferred from homology"/>
<dbReference type="GO" id="GO:0016020">
    <property type="term" value="C:membrane"/>
    <property type="evidence" value="ECO:0007669"/>
    <property type="project" value="UniProtKB-SubCell"/>
</dbReference>
<feature type="transmembrane region" description="Helical" evidence="10">
    <location>
        <begin position="476"/>
        <end position="498"/>
    </location>
</feature>
<reference evidence="12" key="1">
    <citation type="submission" date="2020-04" db="EMBL/GenBank/DDBJ databases">
        <title>Analysis of mating type loci in Filobasidium floriforme.</title>
        <authorList>
            <person name="Nowrousian M."/>
        </authorList>
    </citation>
    <scope>NUCLEOTIDE SEQUENCE</scope>
    <source>
        <strain evidence="12">CBS 6242</strain>
    </source>
</reference>
<evidence type="ECO:0000313" key="13">
    <source>
        <dbReference type="Proteomes" id="UP000812966"/>
    </source>
</evidence>
<dbReference type="PANTHER" id="PTHR48022:SF5">
    <property type="entry name" value="ALPHA-GLUCOSIDES PERMEASE MPH2-RELATED"/>
    <property type="match status" value="1"/>
</dbReference>
<evidence type="ECO:0000256" key="6">
    <source>
        <dbReference type="ARBA" id="ARBA00023136"/>
    </source>
</evidence>
<keyword evidence="3 8" id="KW-0813">Transport</keyword>
<feature type="compositionally biased region" description="Basic and acidic residues" evidence="9">
    <location>
        <begin position="1"/>
        <end position="23"/>
    </location>
</feature>
<comment type="catalytic activity">
    <reaction evidence="7">
        <text>myo-inositol(out) + H(+)(out) = myo-inositol(in) + H(+)(in)</text>
        <dbReference type="Rhea" id="RHEA:60364"/>
        <dbReference type="ChEBI" id="CHEBI:15378"/>
        <dbReference type="ChEBI" id="CHEBI:17268"/>
    </reaction>
</comment>
<dbReference type="SUPFAM" id="SSF103473">
    <property type="entry name" value="MFS general substrate transporter"/>
    <property type="match status" value="1"/>
</dbReference>
<feature type="transmembrane region" description="Helical" evidence="10">
    <location>
        <begin position="225"/>
        <end position="244"/>
    </location>
</feature>
<evidence type="ECO:0000259" key="11">
    <source>
        <dbReference type="PROSITE" id="PS50850"/>
    </source>
</evidence>
<evidence type="ECO:0000313" key="12">
    <source>
        <dbReference type="EMBL" id="KAG7580013.1"/>
    </source>
</evidence>
<feature type="compositionally biased region" description="Polar residues" evidence="9">
    <location>
        <begin position="568"/>
        <end position="579"/>
    </location>
</feature>
<evidence type="ECO:0000256" key="3">
    <source>
        <dbReference type="ARBA" id="ARBA00022448"/>
    </source>
</evidence>
<dbReference type="PANTHER" id="PTHR48022">
    <property type="entry name" value="PLASTIDIC GLUCOSE TRANSPORTER 4"/>
    <property type="match status" value="1"/>
</dbReference>
<dbReference type="OrthoDB" id="6612291at2759"/>
<evidence type="ECO:0000256" key="5">
    <source>
        <dbReference type="ARBA" id="ARBA00022989"/>
    </source>
</evidence>
<keyword evidence="13" id="KW-1185">Reference proteome</keyword>
<comment type="similarity">
    <text evidence="2 8">Belongs to the major facilitator superfamily. Sugar transporter (TC 2.A.1.1) family.</text>
</comment>
<gene>
    <name evidence="12" type="ORF">FFLO_00221</name>
</gene>
<feature type="region of interest" description="Disordered" evidence="9">
    <location>
        <begin position="39"/>
        <end position="61"/>
    </location>
</feature>
<evidence type="ECO:0000256" key="7">
    <source>
        <dbReference type="ARBA" id="ARBA00049119"/>
    </source>
</evidence>
<comment type="subcellular location">
    <subcellularLocation>
        <location evidence="1">Membrane</location>
        <topology evidence="1">Multi-pass membrane protein</topology>
    </subcellularLocation>
</comment>
<protein>
    <recommendedName>
        <fullName evidence="11">Major facilitator superfamily (MFS) profile domain-containing protein</fullName>
    </recommendedName>
</protein>
<dbReference type="InterPro" id="IPR020846">
    <property type="entry name" value="MFS_dom"/>
</dbReference>
<feature type="region of interest" description="Disordered" evidence="9">
    <location>
        <begin position="1"/>
        <end position="26"/>
    </location>
</feature>
<name>A0A8K0JS04_9TREE</name>
<sequence length="588" mass="64081">MHAGADDLEVKTADRNSDQKEPYGLDVLPVIARHGSLTCPKNGRRSLDQDPAAPTVPDAGQYRGLEQADHELDRPSLRETFKTHRVAVLWSLAISASIVMEAYDASLISGFFALPAFAKRFGTQLENGKWNIDAGTQTLLRQSTKVGQLVGLSLVGYSVDRFGQRPTQLAALASLAPIIAMQVFAPNVGVLIAAQTLIGLPLSTFLTLSNVYATEITPLALHPYLTTWTQICWTLGSLLASGVLRAYVNDLTELAYKVPFTLQWAWLLPIAAICISAPESPVWCVKTERHDRAAVAIRRLGGKCITQAQVDRRLDEIDRTNRIEAKTATHISYAELFRGTNRRRTEIACITFAIPCLCGFVLANSTYFMQQAGLDPSASFSMTVGAAGIALVCCFGTWFILSKCGRRPVYLLGLSVLIVALLGIGVLGIPAPTSAYAWATGGLCYVFAVTYYLTVGPVTYTIITDIPATRLRPKTVVLARAAHVTTAILSNVLHNYQINKTALNWRGKAGFFWAGSSALCLTWCYFRLPETRKRSSIELDELFTKRVPARMFARTVLDGAVAHDLGSTEASTGNKTTETPARVSATRM</sequence>
<dbReference type="InterPro" id="IPR050360">
    <property type="entry name" value="MFS_Sugar_Transporters"/>
</dbReference>
<feature type="transmembrane region" description="Helical" evidence="10">
    <location>
        <begin position="380"/>
        <end position="401"/>
    </location>
</feature>
<keyword evidence="4 10" id="KW-0812">Transmembrane</keyword>
<dbReference type="GO" id="GO:0005351">
    <property type="term" value="F:carbohydrate:proton symporter activity"/>
    <property type="evidence" value="ECO:0007669"/>
    <property type="project" value="TreeGrafter"/>
</dbReference>
<feature type="transmembrane region" description="Helical" evidence="10">
    <location>
        <begin position="435"/>
        <end position="455"/>
    </location>
</feature>
<dbReference type="InterPro" id="IPR005828">
    <property type="entry name" value="MFS_sugar_transport-like"/>
</dbReference>
<feature type="domain" description="Major facilitator superfamily (MFS) profile" evidence="11">
    <location>
        <begin position="90"/>
        <end position="532"/>
    </location>
</feature>
<dbReference type="PROSITE" id="PS50850">
    <property type="entry name" value="MFS"/>
    <property type="match status" value="1"/>
</dbReference>
<comment type="caution">
    <text evidence="12">The sequence shown here is derived from an EMBL/GenBank/DDBJ whole genome shotgun (WGS) entry which is preliminary data.</text>
</comment>
<dbReference type="InterPro" id="IPR003663">
    <property type="entry name" value="Sugar/inositol_transpt"/>
</dbReference>
<feature type="transmembrane region" description="Helical" evidence="10">
    <location>
        <begin position="264"/>
        <end position="285"/>
    </location>
</feature>
<dbReference type="FunFam" id="1.20.1250.20:FF:000078">
    <property type="entry name" value="MFS maltose transporter, putative"/>
    <property type="match status" value="1"/>
</dbReference>
<organism evidence="12 13">
    <name type="scientific">Filobasidium floriforme</name>
    <dbReference type="NCBI Taxonomy" id="5210"/>
    <lineage>
        <taxon>Eukaryota</taxon>
        <taxon>Fungi</taxon>
        <taxon>Dikarya</taxon>
        <taxon>Basidiomycota</taxon>
        <taxon>Agaricomycotina</taxon>
        <taxon>Tremellomycetes</taxon>
        <taxon>Filobasidiales</taxon>
        <taxon>Filobasidiaceae</taxon>
        <taxon>Filobasidium</taxon>
    </lineage>
</organism>
<evidence type="ECO:0000256" key="8">
    <source>
        <dbReference type="RuleBase" id="RU003346"/>
    </source>
</evidence>
<dbReference type="EMBL" id="JABELV010000002">
    <property type="protein sequence ID" value="KAG7580013.1"/>
    <property type="molecule type" value="Genomic_DNA"/>
</dbReference>
<evidence type="ECO:0000256" key="9">
    <source>
        <dbReference type="SAM" id="MobiDB-lite"/>
    </source>
</evidence>
<keyword evidence="6 10" id="KW-0472">Membrane</keyword>
<feature type="region of interest" description="Disordered" evidence="9">
    <location>
        <begin position="567"/>
        <end position="588"/>
    </location>
</feature>
<dbReference type="InterPro" id="IPR036259">
    <property type="entry name" value="MFS_trans_sf"/>
</dbReference>
<evidence type="ECO:0000256" key="4">
    <source>
        <dbReference type="ARBA" id="ARBA00022692"/>
    </source>
</evidence>
<evidence type="ECO:0000256" key="10">
    <source>
        <dbReference type="SAM" id="Phobius"/>
    </source>
</evidence>
<accession>A0A8K0JS04</accession>
<evidence type="ECO:0000256" key="2">
    <source>
        <dbReference type="ARBA" id="ARBA00010992"/>
    </source>
</evidence>
<evidence type="ECO:0000256" key="1">
    <source>
        <dbReference type="ARBA" id="ARBA00004141"/>
    </source>
</evidence>
<dbReference type="AlphaFoldDB" id="A0A8K0JS04"/>
<feature type="transmembrane region" description="Helical" evidence="10">
    <location>
        <begin position="408"/>
        <end position="429"/>
    </location>
</feature>
<feature type="transmembrane region" description="Helical" evidence="10">
    <location>
        <begin position="191"/>
        <end position="213"/>
    </location>
</feature>